<dbReference type="Proteomes" id="UP001652700">
    <property type="component" value="Unplaced"/>
</dbReference>
<feature type="binding site" evidence="7">
    <location>
        <begin position="141"/>
        <end position="148"/>
    </location>
    <ligand>
        <name>ATP</name>
        <dbReference type="ChEBI" id="CHEBI:30616"/>
    </ligand>
</feature>
<dbReference type="PRINTS" id="PR00380">
    <property type="entry name" value="KINESINHEAVY"/>
</dbReference>
<dbReference type="GeneID" id="114331798"/>
<evidence type="ECO:0000256" key="1">
    <source>
        <dbReference type="ARBA" id="ARBA00004245"/>
    </source>
</evidence>
<evidence type="ECO:0000313" key="12">
    <source>
        <dbReference type="Proteomes" id="UP001652700"/>
    </source>
</evidence>
<dbReference type="PROSITE" id="PS50067">
    <property type="entry name" value="KINESIN_MOTOR_2"/>
    <property type="match status" value="1"/>
</dbReference>
<keyword evidence="5 7" id="KW-0505">Motor protein</keyword>
<keyword evidence="3 7" id="KW-0547">Nucleotide-binding</keyword>
<keyword evidence="6" id="KW-0963">Cytoplasm</keyword>
<feature type="coiled-coil region" evidence="8">
    <location>
        <begin position="634"/>
        <end position="675"/>
    </location>
</feature>
<keyword evidence="2" id="KW-0493">Microtubule</keyword>
<dbReference type="SUPFAM" id="SSF52540">
    <property type="entry name" value="P-loop containing nucleoside triphosphate hydrolases"/>
    <property type="match status" value="1"/>
</dbReference>
<dbReference type="SMART" id="SM00129">
    <property type="entry name" value="KISc"/>
    <property type="match status" value="1"/>
</dbReference>
<comment type="similarity">
    <text evidence="7">Belongs to the TRAFAC class myosin-kinesin ATPase superfamily. Kinesin family.</text>
</comment>
<dbReference type="InterPro" id="IPR027417">
    <property type="entry name" value="P-loop_NTPase"/>
</dbReference>
<dbReference type="InterPro" id="IPR036961">
    <property type="entry name" value="Kinesin_motor_dom_sf"/>
</dbReference>
<evidence type="ECO:0000256" key="6">
    <source>
        <dbReference type="ARBA" id="ARBA00023212"/>
    </source>
</evidence>
<evidence type="ECO:0000256" key="5">
    <source>
        <dbReference type="ARBA" id="ARBA00023175"/>
    </source>
</evidence>
<keyword evidence="8" id="KW-0175">Coiled coil</keyword>
<evidence type="ECO:0000259" key="10">
    <source>
        <dbReference type="PROSITE" id="PS50067"/>
    </source>
</evidence>
<dbReference type="RefSeq" id="XP_050506359.1">
    <property type="nucleotide sequence ID" value="XM_050650402.1"/>
</dbReference>
<feature type="domain" description="Kinesin motor" evidence="10">
    <location>
        <begin position="54"/>
        <end position="449"/>
    </location>
</feature>
<organism evidence="11 12">
    <name type="scientific">Diabrotica virgifera virgifera</name>
    <name type="common">western corn rootworm</name>
    <dbReference type="NCBI Taxonomy" id="50390"/>
    <lineage>
        <taxon>Eukaryota</taxon>
        <taxon>Metazoa</taxon>
        <taxon>Ecdysozoa</taxon>
        <taxon>Arthropoda</taxon>
        <taxon>Hexapoda</taxon>
        <taxon>Insecta</taxon>
        <taxon>Pterygota</taxon>
        <taxon>Neoptera</taxon>
        <taxon>Endopterygota</taxon>
        <taxon>Coleoptera</taxon>
        <taxon>Polyphaga</taxon>
        <taxon>Cucujiformia</taxon>
        <taxon>Chrysomeloidea</taxon>
        <taxon>Chrysomelidae</taxon>
        <taxon>Galerucinae</taxon>
        <taxon>Diabroticina</taxon>
        <taxon>Diabroticites</taxon>
        <taxon>Diabrotica</taxon>
    </lineage>
</organism>
<comment type="subcellular location">
    <subcellularLocation>
        <location evidence="1">Cytoplasm</location>
        <location evidence="1">Cytoskeleton</location>
    </subcellularLocation>
</comment>
<accession>A0ABM5K842</accession>
<dbReference type="PANTHER" id="PTHR24115:SF1008">
    <property type="entry name" value="KINESIN-LIKE PROTEIN SUBITO"/>
    <property type="match status" value="1"/>
</dbReference>
<dbReference type="InterPro" id="IPR027640">
    <property type="entry name" value="Kinesin-like_fam"/>
</dbReference>
<evidence type="ECO:0000256" key="2">
    <source>
        <dbReference type="ARBA" id="ARBA00022701"/>
    </source>
</evidence>
<dbReference type="InterPro" id="IPR001752">
    <property type="entry name" value="Kinesin_motor_dom"/>
</dbReference>
<dbReference type="PANTHER" id="PTHR24115">
    <property type="entry name" value="KINESIN-RELATED"/>
    <property type="match status" value="1"/>
</dbReference>
<dbReference type="Pfam" id="PF00225">
    <property type="entry name" value="Kinesin"/>
    <property type="match status" value="1"/>
</dbReference>
<evidence type="ECO:0000313" key="11">
    <source>
        <dbReference type="EnsemblMetazoa" id="XP_050506359.1"/>
    </source>
</evidence>
<name>A0ABM5K842_DIAVI</name>
<evidence type="ECO:0000256" key="7">
    <source>
        <dbReference type="PROSITE-ProRule" id="PRU00283"/>
    </source>
</evidence>
<keyword evidence="4 7" id="KW-0067">ATP-binding</keyword>
<keyword evidence="12" id="KW-1185">Reference proteome</keyword>
<proteinExistence type="inferred from homology"/>
<feature type="coiled-coil region" evidence="8">
    <location>
        <begin position="480"/>
        <end position="514"/>
    </location>
</feature>
<dbReference type="EnsemblMetazoa" id="XM_050650402.1">
    <property type="protein sequence ID" value="XP_050506359.1"/>
    <property type="gene ID" value="LOC114331798"/>
</dbReference>
<evidence type="ECO:0000256" key="3">
    <source>
        <dbReference type="ARBA" id="ARBA00022741"/>
    </source>
</evidence>
<sequence>MELELVKSYLQARDPSIMAYNRTDMKEVKLNLGELMESNDTEVEEQTESEEDKCINVYLRIRGDVNEYALYEIDGNSLICNVPEGSFTFRNVKSGDSMKRNYSFTKIFGPEYDQQTIFNYIIKPKVLSFINGRSSTIFTYGASGSGKTFTIVGTPEEPGLIPRALEYMFRSIPKVSQMPDVQLLPNGSTQYFSKSVMDMHEQYKNSIIDTTIVDDIRTYKRMQERLSSEPVAKVEDDPNVSVSVWVSFAEIYNEIIYDLLSLPAARNQPRQRLVLGKSQGNTFIKKLTYLNVRNGLEAYQILQYGLHNLNYAATAINSHSSRSHCIFTVSLLQTSKCSNDVYVSNFNFCDLAGSERLKKTNNFGDRLKESNNINTSLLVLGRCMENIRKCQQIKDSRLIPFRESKLTQIFQNALLGHENVEMIVNINPSRNMFDETVHVLNFSAIAKTVIVKEELPKPIKKETRFSLLMKAENSPRLKEIVSNKLEVEKLKKKYNRAKEEIRRLQTVVNRLNEELRDGLTSDEKSEEIKHLHRAIDKIIDERDSVIQIYEKKLVENTDHLSAVYEESIARYIEMHKKDKEEAIQRIRKEYEERIAEMQVITISSSDEEDDSPKKSNSKSQKELKDRILHYQNLVGEMSDELREKREALKDMENLLEEAKEHSACLELDIESYREKYNKEKSDTVMLREQIELLTLELQKRSAGVASEESSDIDDNEFENHEQETNSFVIAPKIEPKYSHPTEFLTLEIQKRSIGVASEASSDIDDNDIENHEQESNGKCELINTTHCVNVTSGEHKNSSGEFNVINTAHSLNITSGGHKNNNGVNEDSNTTYCANATSGKHQNGNGEC</sequence>
<feature type="region of interest" description="Disordered" evidence="9">
    <location>
        <begin position="601"/>
        <end position="622"/>
    </location>
</feature>
<keyword evidence="6" id="KW-0206">Cytoskeleton</keyword>
<evidence type="ECO:0000256" key="9">
    <source>
        <dbReference type="SAM" id="MobiDB-lite"/>
    </source>
</evidence>
<evidence type="ECO:0000256" key="4">
    <source>
        <dbReference type="ARBA" id="ARBA00022840"/>
    </source>
</evidence>
<protein>
    <recommendedName>
        <fullName evidence="10">Kinesin motor domain-containing protein</fullName>
    </recommendedName>
</protein>
<reference evidence="11" key="1">
    <citation type="submission" date="2025-05" db="UniProtKB">
        <authorList>
            <consortium name="EnsemblMetazoa"/>
        </authorList>
    </citation>
    <scope>IDENTIFICATION</scope>
</reference>
<dbReference type="Gene3D" id="3.40.850.10">
    <property type="entry name" value="Kinesin motor domain"/>
    <property type="match status" value="1"/>
</dbReference>
<evidence type="ECO:0000256" key="8">
    <source>
        <dbReference type="SAM" id="Coils"/>
    </source>
</evidence>